<evidence type="ECO:0000313" key="4">
    <source>
        <dbReference type="Proteomes" id="UP000298787"/>
    </source>
</evidence>
<accession>A0A4U5UMU5</accession>
<dbReference type="PANTHER" id="PTHR10367:SF17">
    <property type="entry name" value="MRNA-CAPPING ENZYME"/>
    <property type="match status" value="1"/>
</dbReference>
<dbReference type="GO" id="GO:0004484">
    <property type="term" value="F:mRNA guanylyltransferase activity"/>
    <property type="evidence" value="ECO:0007669"/>
    <property type="project" value="TreeGrafter"/>
</dbReference>
<evidence type="ECO:0000313" key="3">
    <source>
        <dbReference type="EMBL" id="TKS76257.1"/>
    </source>
</evidence>
<dbReference type="Pfam" id="PF03919">
    <property type="entry name" value="mRNA_cap_C"/>
    <property type="match status" value="1"/>
</dbReference>
<proteinExistence type="predicted"/>
<dbReference type="GO" id="GO:0006370">
    <property type="term" value="P:7-methylguanosine mRNA capping"/>
    <property type="evidence" value="ECO:0007669"/>
    <property type="project" value="TreeGrafter"/>
</dbReference>
<evidence type="ECO:0000259" key="2">
    <source>
        <dbReference type="Pfam" id="PF03919"/>
    </source>
</evidence>
<feature type="domain" description="mRNA capping enzyme C-terminal" evidence="2">
    <location>
        <begin position="299"/>
        <end position="354"/>
    </location>
</feature>
<dbReference type="PANTHER" id="PTHR10367">
    <property type="entry name" value="MRNA-CAPPING ENZYME"/>
    <property type="match status" value="1"/>
</dbReference>
<sequence length="393" mass="44948">MYVAFIEPAEEIAAASSTSRSWIRKRRLNRAYDLFWQPYYSVGRSFIQKPFGDNWGEEVTVFSVVRHYQEDGVCTIIPTCRHHCVETTKTTKAEYLEKDPGGSVLQPLGGYNVFLPHLRVESFEIGYKAGRCDDILKWKPPNLNSVDFRLKITKVGGEGLIPQTVGLLYVGSYDRPFANMKKTLDRAAQQKQTDHSEIWEHLAKRRCFPGSHWSLSDLEGQPLCLSSVRRMPGHGQPLSPCEVEAYRHFLPKQIVVLSATAFIVASEHLRDLHSPSPEDPLGNIADRIWVLWWSVHRASKELKQYDNKIIECTFANNTWVFMRQRVDKSFPNSYDTAMAVCKSIREPVTKEILLEYVDRCAQAVQAQNRKHAPDPDSELMPPPPPKRPNRAIP</sequence>
<feature type="region of interest" description="Disordered" evidence="1">
    <location>
        <begin position="365"/>
        <end position="393"/>
    </location>
</feature>
<dbReference type="InterPro" id="IPR012340">
    <property type="entry name" value="NA-bd_OB-fold"/>
</dbReference>
<reference evidence="3 4" key="1">
    <citation type="submission" date="2019-01" db="EMBL/GenBank/DDBJ databases">
        <title>Genome Assembly of Collichthys lucidus.</title>
        <authorList>
            <person name="Cai M."/>
            <person name="Xiao S."/>
        </authorList>
    </citation>
    <scope>NUCLEOTIDE SEQUENCE [LARGE SCALE GENOMIC DNA]</scope>
    <source>
        <strain evidence="3">JT15FE1705JMU</strain>
        <tissue evidence="3">Muscle</tissue>
    </source>
</reference>
<keyword evidence="4" id="KW-1185">Reference proteome</keyword>
<dbReference type="Gene3D" id="2.40.50.140">
    <property type="entry name" value="Nucleic acid-binding proteins"/>
    <property type="match status" value="2"/>
</dbReference>
<dbReference type="STRING" id="240159.A0A4U5UMU5"/>
<name>A0A4U5UMU5_COLLU</name>
<dbReference type="AlphaFoldDB" id="A0A4U5UMU5"/>
<evidence type="ECO:0000256" key="1">
    <source>
        <dbReference type="SAM" id="MobiDB-lite"/>
    </source>
</evidence>
<protein>
    <submittedName>
        <fullName evidence="3">mRNA-capping enzyme HCE MCE1</fullName>
    </submittedName>
</protein>
<dbReference type="EMBL" id="CM014086">
    <property type="protein sequence ID" value="TKS76257.1"/>
    <property type="molecule type" value="Genomic_DNA"/>
</dbReference>
<dbReference type="Proteomes" id="UP000298787">
    <property type="component" value="Chromosome 9"/>
</dbReference>
<dbReference type="SUPFAM" id="SSF50249">
    <property type="entry name" value="Nucleic acid-binding proteins"/>
    <property type="match status" value="1"/>
</dbReference>
<gene>
    <name evidence="3" type="ORF">D9C73_009581</name>
</gene>
<organism evidence="3 4">
    <name type="scientific">Collichthys lucidus</name>
    <name type="common">Big head croaker</name>
    <name type="synonym">Sciaena lucida</name>
    <dbReference type="NCBI Taxonomy" id="240159"/>
    <lineage>
        <taxon>Eukaryota</taxon>
        <taxon>Metazoa</taxon>
        <taxon>Chordata</taxon>
        <taxon>Craniata</taxon>
        <taxon>Vertebrata</taxon>
        <taxon>Euteleostomi</taxon>
        <taxon>Actinopterygii</taxon>
        <taxon>Neopterygii</taxon>
        <taxon>Teleostei</taxon>
        <taxon>Neoteleostei</taxon>
        <taxon>Acanthomorphata</taxon>
        <taxon>Eupercaria</taxon>
        <taxon>Sciaenidae</taxon>
        <taxon>Collichthys</taxon>
    </lineage>
</organism>
<dbReference type="InterPro" id="IPR051029">
    <property type="entry name" value="mRNA_Capping_Enz/RNA_Phosphat"/>
</dbReference>
<dbReference type="InterPro" id="IPR013846">
    <property type="entry name" value="mRNA_cap_enzyme_C"/>
</dbReference>